<dbReference type="InterPro" id="IPR027417">
    <property type="entry name" value="P-loop_NTPase"/>
</dbReference>
<dbReference type="Pfam" id="PF01926">
    <property type="entry name" value="MMR_HSR1"/>
    <property type="match status" value="1"/>
</dbReference>
<dbReference type="InterPro" id="IPR006073">
    <property type="entry name" value="GTP-bd"/>
</dbReference>
<evidence type="ECO:0000256" key="6">
    <source>
        <dbReference type="ARBA" id="ARBA00040145"/>
    </source>
</evidence>
<feature type="domain" description="CP-type G" evidence="8">
    <location>
        <begin position="162"/>
        <end position="412"/>
    </location>
</feature>
<feature type="compositionally biased region" description="Basic residues" evidence="7">
    <location>
        <begin position="608"/>
        <end position="625"/>
    </location>
</feature>
<organism evidence="9 10">
    <name type="scientific">Chironomus riparius</name>
    <dbReference type="NCBI Taxonomy" id="315576"/>
    <lineage>
        <taxon>Eukaryota</taxon>
        <taxon>Metazoa</taxon>
        <taxon>Ecdysozoa</taxon>
        <taxon>Arthropoda</taxon>
        <taxon>Hexapoda</taxon>
        <taxon>Insecta</taxon>
        <taxon>Pterygota</taxon>
        <taxon>Neoptera</taxon>
        <taxon>Endopterygota</taxon>
        <taxon>Diptera</taxon>
        <taxon>Nematocera</taxon>
        <taxon>Chironomoidea</taxon>
        <taxon>Chironomidae</taxon>
        <taxon>Chironominae</taxon>
        <taxon>Chironomus</taxon>
    </lineage>
</organism>
<protein>
    <recommendedName>
        <fullName evidence="6">Large subunit GTPase 1 homolog</fullName>
    </recommendedName>
</protein>
<evidence type="ECO:0000256" key="2">
    <source>
        <dbReference type="ARBA" id="ARBA00022490"/>
    </source>
</evidence>
<gene>
    <name evidence="9" type="ORF">CHIRRI_LOCUS6596</name>
</gene>
<dbReference type="PROSITE" id="PS51721">
    <property type="entry name" value="G_CP"/>
    <property type="match status" value="1"/>
</dbReference>
<dbReference type="InterPro" id="IPR030378">
    <property type="entry name" value="G_CP_dom"/>
</dbReference>
<evidence type="ECO:0000256" key="7">
    <source>
        <dbReference type="SAM" id="MobiDB-lite"/>
    </source>
</evidence>
<evidence type="ECO:0000256" key="1">
    <source>
        <dbReference type="ARBA" id="ARBA00004496"/>
    </source>
</evidence>
<dbReference type="OrthoDB" id="61815at2759"/>
<dbReference type="Gene3D" id="3.40.50.300">
    <property type="entry name" value="P-loop containing nucleotide triphosphate hydrolases"/>
    <property type="match status" value="1"/>
</dbReference>
<keyword evidence="5" id="KW-0342">GTP-binding</keyword>
<keyword evidence="10" id="KW-1185">Reference proteome</keyword>
<sequence>MVGKKKANQLGRSLIKARFSNTHKRKVDENMLHAADLNDGYDWARLNLNSVVEEDTFQDFLRKAELAGTEFAAEKLNIKFVNPKSNVGILTDTEKKDMDVLIKANENLLKIPRRPKWTKDTTLEELNANESKSFLEWRRDLSLLQENEGLVITPYEKNLEFWRQLWRVIERSDVLVQIVDARNPLLFRSEDLERYVKEVDPNKQNILLLNKADFLTDEQRDYWAKYFDDQNLRVAFFSAIEPVDDIIEEQSEDSQESDSESDESDQEQSENEKQISLDTLKERVEEISNNINEAEKELESIVNEPIEVPENSIVEAACSNFTDKNNPKILTRLELIEFFKDIRKIHPACKSKDNIVIGLMGYPNVGKSSTINALLQEKKVSVSATPGKTKHFQTLYLDQEIILCDCCGLVLPSFCYTKADMILNGILPIDQMRDHVPPVNTLCTLIPRHILEDTYGILITKPMEGEDPDRAPHSEELLLAYGYNRGYMTANGQPDQSRSARRVLKDFVNGKLLYCYGPPTIDQKDFHHFPERHNKELSVENLPPRQQRAMKIAKKASSKDIDDLFFQANDRNAHIKGRNLMGEKQQIRINVIGAQPAGSTTSMGVIGKKSKAPKREKREKLRRKYAHLDQH</sequence>
<dbReference type="GO" id="GO:0005829">
    <property type="term" value="C:cytosol"/>
    <property type="evidence" value="ECO:0007669"/>
    <property type="project" value="TreeGrafter"/>
</dbReference>
<reference evidence="9" key="2">
    <citation type="submission" date="2022-10" db="EMBL/GenBank/DDBJ databases">
        <authorList>
            <consortium name="ENA_rothamsted_submissions"/>
            <consortium name="culmorum"/>
            <person name="King R."/>
        </authorList>
    </citation>
    <scope>NUCLEOTIDE SEQUENCE</scope>
</reference>
<dbReference type="PANTHER" id="PTHR45709">
    <property type="entry name" value="LARGE SUBUNIT GTPASE 1 HOMOLOG-RELATED"/>
    <property type="match status" value="1"/>
</dbReference>
<evidence type="ECO:0000259" key="8">
    <source>
        <dbReference type="PROSITE" id="PS51721"/>
    </source>
</evidence>
<dbReference type="AlphaFoldDB" id="A0A9N9WPE4"/>
<dbReference type="EMBL" id="OU895878">
    <property type="protein sequence ID" value="CAG9803699.1"/>
    <property type="molecule type" value="Genomic_DNA"/>
</dbReference>
<dbReference type="Gene3D" id="1.10.1580.10">
    <property type="match status" value="1"/>
</dbReference>
<evidence type="ECO:0000256" key="5">
    <source>
        <dbReference type="ARBA" id="ARBA00023134"/>
    </source>
</evidence>
<dbReference type="InterPro" id="IPR043358">
    <property type="entry name" value="GNL1-like"/>
</dbReference>
<feature type="region of interest" description="Disordered" evidence="7">
    <location>
        <begin position="249"/>
        <end position="275"/>
    </location>
</feature>
<evidence type="ECO:0000256" key="3">
    <source>
        <dbReference type="ARBA" id="ARBA00022741"/>
    </source>
</evidence>
<evidence type="ECO:0000256" key="4">
    <source>
        <dbReference type="ARBA" id="ARBA00022801"/>
    </source>
</evidence>
<name>A0A9N9WPE4_9DIPT</name>
<dbReference type="GO" id="GO:0005525">
    <property type="term" value="F:GTP binding"/>
    <property type="evidence" value="ECO:0007669"/>
    <property type="project" value="UniProtKB-KW"/>
</dbReference>
<keyword evidence="4" id="KW-0378">Hydrolase</keyword>
<keyword evidence="3" id="KW-0547">Nucleotide-binding</keyword>
<dbReference type="GO" id="GO:0000054">
    <property type="term" value="P:ribosomal subunit export from nucleus"/>
    <property type="evidence" value="ECO:0007669"/>
    <property type="project" value="TreeGrafter"/>
</dbReference>
<dbReference type="InterPro" id="IPR023179">
    <property type="entry name" value="GTP-bd_ortho_bundle_sf"/>
</dbReference>
<dbReference type="GO" id="GO:0003924">
    <property type="term" value="F:GTPase activity"/>
    <property type="evidence" value="ECO:0007669"/>
    <property type="project" value="InterPro"/>
</dbReference>
<reference evidence="9" key="1">
    <citation type="submission" date="2022-01" db="EMBL/GenBank/DDBJ databases">
        <authorList>
            <person name="King R."/>
        </authorList>
    </citation>
    <scope>NUCLEOTIDE SEQUENCE</scope>
</reference>
<proteinExistence type="predicted"/>
<accession>A0A9N9WPE4</accession>
<comment type="subcellular location">
    <subcellularLocation>
        <location evidence="1">Cytoplasm</location>
    </subcellularLocation>
</comment>
<dbReference type="Proteomes" id="UP001153620">
    <property type="component" value="Chromosome 2"/>
</dbReference>
<feature type="compositionally biased region" description="Acidic residues" evidence="7">
    <location>
        <begin position="249"/>
        <end position="269"/>
    </location>
</feature>
<dbReference type="SUPFAM" id="SSF52540">
    <property type="entry name" value="P-loop containing nucleoside triphosphate hydrolases"/>
    <property type="match status" value="1"/>
</dbReference>
<dbReference type="PANTHER" id="PTHR45709:SF2">
    <property type="entry name" value="LARGE SUBUNIT GTPASE 1 HOMOLOG"/>
    <property type="match status" value="1"/>
</dbReference>
<dbReference type="CDD" id="cd01857">
    <property type="entry name" value="HSR1_MMR1"/>
    <property type="match status" value="1"/>
</dbReference>
<evidence type="ECO:0000313" key="10">
    <source>
        <dbReference type="Proteomes" id="UP001153620"/>
    </source>
</evidence>
<evidence type="ECO:0000313" key="9">
    <source>
        <dbReference type="EMBL" id="CAG9803699.1"/>
    </source>
</evidence>
<keyword evidence="2" id="KW-0963">Cytoplasm</keyword>
<feature type="region of interest" description="Disordered" evidence="7">
    <location>
        <begin position="598"/>
        <end position="631"/>
    </location>
</feature>